<evidence type="ECO:0000313" key="9">
    <source>
        <dbReference type="Proteomes" id="UP000539111"/>
    </source>
</evidence>
<organism evidence="8 9">
    <name type="scientific">Spelaeicoccus albus</name>
    <dbReference type="NCBI Taxonomy" id="1280376"/>
    <lineage>
        <taxon>Bacteria</taxon>
        <taxon>Bacillati</taxon>
        <taxon>Actinomycetota</taxon>
        <taxon>Actinomycetes</taxon>
        <taxon>Micrococcales</taxon>
        <taxon>Brevibacteriaceae</taxon>
        <taxon>Spelaeicoccus</taxon>
    </lineage>
</organism>
<feature type="domain" description="Major facilitator superfamily (MFS) profile" evidence="7">
    <location>
        <begin position="15"/>
        <end position="423"/>
    </location>
</feature>
<dbReference type="GO" id="GO:0022857">
    <property type="term" value="F:transmembrane transporter activity"/>
    <property type="evidence" value="ECO:0007669"/>
    <property type="project" value="InterPro"/>
</dbReference>
<dbReference type="PANTHER" id="PTHR11662:SF399">
    <property type="entry name" value="FI19708P1-RELATED"/>
    <property type="match status" value="1"/>
</dbReference>
<comment type="caution">
    <text evidence="8">The sequence shown here is derived from an EMBL/GenBank/DDBJ whole genome shotgun (WGS) entry which is preliminary data.</text>
</comment>
<keyword evidence="9" id="KW-1185">Reference proteome</keyword>
<evidence type="ECO:0000256" key="6">
    <source>
        <dbReference type="SAM" id="Phobius"/>
    </source>
</evidence>
<evidence type="ECO:0000256" key="5">
    <source>
        <dbReference type="ARBA" id="ARBA00023136"/>
    </source>
</evidence>
<reference evidence="8 9" key="1">
    <citation type="submission" date="2020-07" db="EMBL/GenBank/DDBJ databases">
        <title>Sequencing the genomes of 1000 actinobacteria strains.</title>
        <authorList>
            <person name="Klenk H.-P."/>
        </authorList>
    </citation>
    <scope>NUCLEOTIDE SEQUENCE [LARGE SCALE GENOMIC DNA]</scope>
    <source>
        <strain evidence="8 9">DSM 26341</strain>
    </source>
</reference>
<feature type="transmembrane region" description="Helical" evidence="6">
    <location>
        <begin position="46"/>
        <end position="65"/>
    </location>
</feature>
<dbReference type="InterPro" id="IPR000849">
    <property type="entry name" value="Sugar_P_transporter"/>
</dbReference>
<evidence type="ECO:0000256" key="1">
    <source>
        <dbReference type="ARBA" id="ARBA00004651"/>
    </source>
</evidence>
<keyword evidence="2" id="KW-1003">Cell membrane</keyword>
<keyword evidence="5 6" id="KW-0472">Membrane</keyword>
<dbReference type="AlphaFoldDB" id="A0A7Z0D0A1"/>
<evidence type="ECO:0000313" key="8">
    <source>
        <dbReference type="EMBL" id="NYI67104.1"/>
    </source>
</evidence>
<evidence type="ECO:0000256" key="3">
    <source>
        <dbReference type="ARBA" id="ARBA00022692"/>
    </source>
</evidence>
<feature type="transmembrane region" description="Helical" evidence="6">
    <location>
        <begin position="368"/>
        <end position="390"/>
    </location>
</feature>
<feature type="transmembrane region" description="Helical" evidence="6">
    <location>
        <begin position="309"/>
        <end position="329"/>
    </location>
</feature>
<feature type="transmembrane region" description="Helical" evidence="6">
    <location>
        <begin position="171"/>
        <end position="188"/>
    </location>
</feature>
<dbReference type="Proteomes" id="UP000539111">
    <property type="component" value="Unassembled WGS sequence"/>
</dbReference>
<dbReference type="InterPro" id="IPR050382">
    <property type="entry name" value="MFS_Na/Anion_cotransporter"/>
</dbReference>
<feature type="transmembrane region" description="Helical" evidence="6">
    <location>
        <begin position="145"/>
        <end position="165"/>
    </location>
</feature>
<evidence type="ECO:0000259" key="7">
    <source>
        <dbReference type="PROSITE" id="PS50850"/>
    </source>
</evidence>
<keyword evidence="4 6" id="KW-1133">Transmembrane helix</keyword>
<feature type="transmembrane region" description="Helical" evidence="6">
    <location>
        <begin position="266"/>
        <end position="288"/>
    </location>
</feature>
<name>A0A7Z0D0A1_9MICO</name>
<proteinExistence type="predicted"/>
<dbReference type="PROSITE" id="PS50850">
    <property type="entry name" value="MFS"/>
    <property type="match status" value="1"/>
</dbReference>
<dbReference type="SUPFAM" id="SSF103473">
    <property type="entry name" value="MFS general substrate transporter"/>
    <property type="match status" value="1"/>
</dbReference>
<dbReference type="EMBL" id="JACBZP010000001">
    <property type="protein sequence ID" value="NYI67104.1"/>
    <property type="molecule type" value="Genomic_DNA"/>
</dbReference>
<comment type="subcellular location">
    <subcellularLocation>
        <location evidence="1">Cell membrane</location>
        <topology evidence="1">Multi-pass membrane protein</topology>
    </subcellularLocation>
</comment>
<dbReference type="InterPro" id="IPR011701">
    <property type="entry name" value="MFS"/>
</dbReference>
<dbReference type="InterPro" id="IPR036259">
    <property type="entry name" value="MFS_trans_sf"/>
</dbReference>
<feature type="transmembrane region" description="Helical" evidence="6">
    <location>
        <begin position="105"/>
        <end position="124"/>
    </location>
</feature>
<accession>A0A7Z0D0A1</accession>
<dbReference type="PIRSF" id="PIRSF002808">
    <property type="entry name" value="Hexose_phosphate_transp"/>
    <property type="match status" value="1"/>
</dbReference>
<dbReference type="Pfam" id="PF07690">
    <property type="entry name" value="MFS_1"/>
    <property type="match status" value="1"/>
</dbReference>
<sequence length="441" mass="46900">MTSKKTRPSKIRWVMVSLAFIAIATNYIDRANLSVALPYMDKELHISAGITGLILGAFFWTYTAFQVPAGHFVDKLGARVTFAGAVMWWSIFTAATVLARGTASLFGFRLLLGVGEAAAFPAATKMVERWFPARERGLASGIYDSGARGGTIVAIPLVTAIIAALGWRASFLITAAIGMLWVVAWMIFAKEFPEQHKLVNAQEVAHIREDDDQGDPGDANRIPWKSLLRSRTVWGLGLGFACQAYVIYFFITWFPSYLVDARGFDLLELGIFGAIPGLAGFVGSWFGGWFSDKLAASRYTLNTARKSSIVIGMALSSLVGLAGVAPHAWMALTLLSISFFGVSFATASILAVPADISPKGEGSVTGSVAGFQNAVSNLAGIVSPAAIGFLKDATGSFTPGLLSAAAVALGGCAVYIFMVGRIEPGSLRLNSQPTDVDHHLA</sequence>
<dbReference type="CDD" id="cd17319">
    <property type="entry name" value="MFS_ExuT_GudP_like"/>
    <property type="match status" value="1"/>
</dbReference>
<evidence type="ECO:0000256" key="2">
    <source>
        <dbReference type="ARBA" id="ARBA00022475"/>
    </source>
</evidence>
<dbReference type="InterPro" id="IPR020846">
    <property type="entry name" value="MFS_dom"/>
</dbReference>
<evidence type="ECO:0000256" key="4">
    <source>
        <dbReference type="ARBA" id="ARBA00022989"/>
    </source>
</evidence>
<dbReference type="GO" id="GO:0005886">
    <property type="term" value="C:plasma membrane"/>
    <property type="evidence" value="ECO:0007669"/>
    <property type="project" value="UniProtKB-SubCell"/>
</dbReference>
<feature type="transmembrane region" description="Helical" evidence="6">
    <location>
        <begin position="396"/>
        <end position="418"/>
    </location>
</feature>
<dbReference type="Gene3D" id="1.20.1250.20">
    <property type="entry name" value="MFS general substrate transporter like domains"/>
    <property type="match status" value="2"/>
</dbReference>
<dbReference type="PANTHER" id="PTHR11662">
    <property type="entry name" value="SOLUTE CARRIER FAMILY 17"/>
    <property type="match status" value="1"/>
</dbReference>
<feature type="transmembrane region" description="Helical" evidence="6">
    <location>
        <begin position="233"/>
        <end position="254"/>
    </location>
</feature>
<feature type="transmembrane region" description="Helical" evidence="6">
    <location>
        <begin position="77"/>
        <end position="99"/>
    </location>
</feature>
<dbReference type="RefSeq" id="WP_218852311.1">
    <property type="nucleotide sequence ID" value="NZ_JACBZP010000001.1"/>
</dbReference>
<keyword evidence="3 6" id="KW-0812">Transmembrane</keyword>
<gene>
    <name evidence="8" type="ORF">BJY26_001410</name>
</gene>
<feature type="transmembrane region" description="Helical" evidence="6">
    <location>
        <begin position="335"/>
        <end position="356"/>
    </location>
</feature>
<protein>
    <submittedName>
        <fullName evidence="8">ACS family glucarate transporter-like MFS transporter</fullName>
    </submittedName>
</protein>